<evidence type="ECO:0000256" key="3">
    <source>
        <dbReference type="ARBA" id="ARBA00022692"/>
    </source>
</evidence>
<feature type="domain" description="Potassium channel" evidence="10">
    <location>
        <begin position="57"/>
        <end position="94"/>
    </location>
</feature>
<evidence type="ECO:0000256" key="7">
    <source>
        <dbReference type="ARBA" id="ARBA00023303"/>
    </source>
</evidence>
<keyword evidence="3 8" id="KW-0812">Transmembrane</keyword>
<keyword evidence="5 8" id="KW-0406">Ion transport</keyword>
<evidence type="ECO:0000256" key="8">
    <source>
        <dbReference type="RuleBase" id="RU003857"/>
    </source>
</evidence>
<dbReference type="Proteomes" id="UP000887574">
    <property type="component" value="Unplaced"/>
</dbReference>
<comment type="subcellular location">
    <subcellularLocation>
        <location evidence="1">Membrane</location>
        <topology evidence="1">Multi-pass membrane protein</topology>
    </subcellularLocation>
</comment>
<keyword evidence="6 9" id="KW-0472">Membrane</keyword>
<feature type="transmembrane region" description="Helical" evidence="9">
    <location>
        <begin position="173"/>
        <end position="195"/>
    </location>
</feature>
<dbReference type="GO" id="GO:0030322">
    <property type="term" value="P:stabilization of membrane potential"/>
    <property type="evidence" value="ECO:0007669"/>
    <property type="project" value="TreeGrafter"/>
</dbReference>
<dbReference type="Gene3D" id="1.10.287.70">
    <property type="match status" value="1"/>
</dbReference>
<evidence type="ECO:0000256" key="9">
    <source>
        <dbReference type="SAM" id="Phobius"/>
    </source>
</evidence>
<keyword evidence="7 8" id="KW-0407">Ion channel</keyword>
<dbReference type="PANTHER" id="PTHR11003">
    <property type="entry name" value="POTASSIUM CHANNEL, SUBFAMILY K"/>
    <property type="match status" value="1"/>
</dbReference>
<dbReference type="GO" id="GO:0005886">
    <property type="term" value="C:plasma membrane"/>
    <property type="evidence" value="ECO:0007669"/>
    <property type="project" value="TreeGrafter"/>
</dbReference>
<keyword evidence="11" id="KW-1185">Reference proteome</keyword>
<keyword evidence="4 9" id="KW-1133">Transmembrane helix</keyword>
<evidence type="ECO:0000259" key="10">
    <source>
        <dbReference type="Pfam" id="PF07885"/>
    </source>
</evidence>
<evidence type="ECO:0000256" key="6">
    <source>
        <dbReference type="ARBA" id="ARBA00023136"/>
    </source>
</evidence>
<dbReference type="AlphaFoldDB" id="A0A915E3S2"/>
<name>A0A915E3S2_9BILA</name>
<keyword evidence="2 8" id="KW-0813">Transport</keyword>
<feature type="transmembrane region" description="Helical" evidence="9">
    <location>
        <begin position="122"/>
        <end position="142"/>
    </location>
</feature>
<dbReference type="PRINTS" id="PR01333">
    <property type="entry name" value="2POREKCHANEL"/>
</dbReference>
<evidence type="ECO:0000313" key="12">
    <source>
        <dbReference type="WBParaSite" id="jg25888"/>
    </source>
</evidence>
<dbReference type="Pfam" id="PF07885">
    <property type="entry name" value="Ion_trans_2"/>
    <property type="match status" value="2"/>
</dbReference>
<feature type="transmembrane region" description="Helical" evidence="9">
    <location>
        <begin position="66"/>
        <end position="86"/>
    </location>
</feature>
<feature type="domain" description="Potassium channel" evidence="10">
    <location>
        <begin position="126"/>
        <end position="191"/>
    </location>
</feature>
<reference evidence="12" key="1">
    <citation type="submission" date="2022-11" db="UniProtKB">
        <authorList>
            <consortium name="WormBaseParasite"/>
        </authorList>
    </citation>
    <scope>IDENTIFICATION</scope>
</reference>
<dbReference type="PANTHER" id="PTHR11003:SF334">
    <property type="entry name" value="FI03418P"/>
    <property type="match status" value="1"/>
</dbReference>
<evidence type="ECO:0000256" key="2">
    <source>
        <dbReference type="ARBA" id="ARBA00022448"/>
    </source>
</evidence>
<dbReference type="InterPro" id="IPR013099">
    <property type="entry name" value="K_chnl_dom"/>
</dbReference>
<evidence type="ECO:0000256" key="1">
    <source>
        <dbReference type="ARBA" id="ARBA00004141"/>
    </source>
</evidence>
<dbReference type="InterPro" id="IPR003280">
    <property type="entry name" value="2pore_dom_K_chnl"/>
</dbReference>
<comment type="similarity">
    <text evidence="8">Belongs to the two pore domain potassium channel (TC 1.A.1.8) family.</text>
</comment>
<dbReference type="GO" id="GO:0015271">
    <property type="term" value="F:outward rectifier potassium channel activity"/>
    <property type="evidence" value="ECO:0007669"/>
    <property type="project" value="TreeGrafter"/>
</dbReference>
<accession>A0A915E3S2</accession>
<protein>
    <submittedName>
        <fullName evidence="12">Potassium channel domain-containing protein</fullName>
    </submittedName>
</protein>
<dbReference type="GO" id="GO:0022841">
    <property type="term" value="F:potassium ion leak channel activity"/>
    <property type="evidence" value="ECO:0007669"/>
    <property type="project" value="TreeGrafter"/>
</dbReference>
<evidence type="ECO:0000256" key="4">
    <source>
        <dbReference type="ARBA" id="ARBA00022989"/>
    </source>
</evidence>
<evidence type="ECO:0000313" key="11">
    <source>
        <dbReference type="Proteomes" id="UP000887574"/>
    </source>
</evidence>
<organism evidence="11 12">
    <name type="scientific">Ditylenchus dipsaci</name>
    <dbReference type="NCBI Taxonomy" id="166011"/>
    <lineage>
        <taxon>Eukaryota</taxon>
        <taxon>Metazoa</taxon>
        <taxon>Ecdysozoa</taxon>
        <taxon>Nematoda</taxon>
        <taxon>Chromadorea</taxon>
        <taxon>Rhabditida</taxon>
        <taxon>Tylenchina</taxon>
        <taxon>Tylenchomorpha</taxon>
        <taxon>Sphaerularioidea</taxon>
        <taxon>Anguinidae</taxon>
        <taxon>Anguininae</taxon>
        <taxon>Ditylenchus</taxon>
    </lineage>
</organism>
<feature type="transmembrane region" description="Helical" evidence="9">
    <location>
        <begin position="21"/>
        <end position="46"/>
    </location>
</feature>
<evidence type="ECO:0000256" key="5">
    <source>
        <dbReference type="ARBA" id="ARBA00023065"/>
    </source>
</evidence>
<proteinExistence type="inferred from homology"/>
<sequence>MAQKRQTWRQNKEGFEKGVFICLPYLISVFLVSIFILSGAIVFRYLDESIAAQPWCYGKVVPRNSSSQLFCVVYSFVGIPMMFLLFSNTGKLLAKSYWLMYAWCNNDKELILSNKCYLPLKFVLLMIILHSLIGGIIFHVWIDEMPYVTAIYFSFISITTIGYGDLNPNPDNLIHTLIIIIYLSTGLVVMSRWYLLSYMARRRLLDTLERPDVAALRLKEVFSYDTEQHIGN</sequence>
<dbReference type="SUPFAM" id="SSF81324">
    <property type="entry name" value="Voltage-gated potassium channels"/>
    <property type="match status" value="2"/>
</dbReference>
<dbReference type="WBParaSite" id="jg25888">
    <property type="protein sequence ID" value="jg25888"/>
    <property type="gene ID" value="jg25888"/>
</dbReference>